<dbReference type="AlphaFoldDB" id="D8TWB2"/>
<dbReference type="SUPFAM" id="SSF57850">
    <property type="entry name" value="RING/U-box"/>
    <property type="match status" value="1"/>
</dbReference>
<dbReference type="PANTHER" id="PTHR14134:SF3">
    <property type="entry name" value="RING-CH-TYPE DOMAIN-CONTAINING PROTEIN"/>
    <property type="match status" value="1"/>
</dbReference>
<dbReference type="PROSITE" id="PS50089">
    <property type="entry name" value="ZF_RING_2"/>
    <property type="match status" value="1"/>
</dbReference>
<dbReference type="Gene3D" id="3.30.40.10">
    <property type="entry name" value="Zinc/RING finger domain, C3HC4 (zinc finger)"/>
    <property type="match status" value="1"/>
</dbReference>
<dbReference type="InterPro" id="IPR013083">
    <property type="entry name" value="Znf_RING/FYVE/PHD"/>
</dbReference>
<dbReference type="EMBL" id="GL378340">
    <property type="protein sequence ID" value="EFJ48341.1"/>
    <property type="molecule type" value="Genomic_DNA"/>
</dbReference>
<dbReference type="Proteomes" id="UP000001058">
    <property type="component" value="Unassembled WGS sequence"/>
</dbReference>
<dbReference type="OrthoDB" id="6105938at2759"/>
<feature type="domain" description="RING-type" evidence="5">
    <location>
        <begin position="398"/>
        <end position="443"/>
    </location>
</feature>
<dbReference type="InterPro" id="IPR039577">
    <property type="entry name" value="Rad18"/>
</dbReference>
<proteinExistence type="predicted"/>
<protein>
    <recommendedName>
        <fullName evidence="5">RING-type domain-containing protein</fullName>
    </recommendedName>
</protein>
<evidence type="ECO:0000256" key="4">
    <source>
        <dbReference type="PROSITE-ProRule" id="PRU00175"/>
    </source>
</evidence>
<dbReference type="GO" id="GO:0003697">
    <property type="term" value="F:single-stranded DNA binding"/>
    <property type="evidence" value="ECO:0007669"/>
    <property type="project" value="InterPro"/>
</dbReference>
<keyword evidence="2 4" id="KW-0863">Zinc-finger</keyword>
<accession>D8TWB2</accession>
<gene>
    <name evidence="6" type="ORF">VOLCADRAFT_91151</name>
</gene>
<organism evidence="7">
    <name type="scientific">Volvox carteri f. nagariensis</name>
    <dbReference type="NCBI Taxonomy" id="3068"/>
    <lineage>
        <taxon>Eukaryota</taxon>
        <taxon>Viridiplantae</taxon>
        <taxon>Chlorophyta</taxon>
        <taxon>core chlorophytes</taxon>
        <taxon>Chlorophyceae</taxon>
        <taxon>CS clade</taxon>
        <taxon>Chlamydomonadales</taxon>
        <taxon>Volvocaceae</taxon>
        <taxon>Volvox</taxon>
    </lineage>
</organism>
<dbReference type="Pfam" id="PF13639">
    <property type="entry name" value="zf-RING_2"/>
    <property type="match status" value="1"/>
</dbReference>
<dbReference type="InterPro" id="IPR017907">
    <property type="entry name" value="Znf_RING_CS"/>
</dbReference>
<dbReference type="eggNOG" id="ENOG502SAGP">
    <property type="taxonomic scope" value="Eukaryota"/>
</dbReference>
<keyword evidence="3" id="KW-0862">Zinc</keyword>
<evidence type="ECO:0000256" key="1">
    <source>
        <dbReference type="ARBA" id="ARBA00022723"/>
    </source>
</evidence>
<dbReference type="GO" id="GO:0006513">
    <property type="term" value="P:protein monoubiquitination"/>
    <property type="evidence" value="ECO:0007669"/>
    <property type="project" value="InterPro"/>
</dbReference>
<dbReference type="InParanoid" id="D8TWB2"/>
<sequence>MASKLKQHAVDVLTDASNLGIGYVSWLLNPVQGRTIKSCRNVHQLLKSRPDLHRRLTQVLDDLEVAVRALQQPGARDELVTLAVAHDTGGDQTAAAAVGTNFHDSPLTAAVEGGLNLLAAAAGANAPDRGGGQAVAATAAAKVPSPWGASPLTAAVEGGFNLVAAAAGANAPDRRGGQAARRREGVNLVAIECMLQSSFYSILLAMHLALLLPISPSTRILLQNGNVPTDNFPLSTQKAYPARVVNDHVMELTLHNDALLIATEPALHKVICHTDLPRHHLITLPQQVHMGWCLRYACPASLSVSLPSRFDNRDSCLTLKGSNHCINCWHTVRDPRHNGDVPQPAPAPIAGWPWRPSSPCSACCTLSWLVQRESESLAAQQGTLDTFLVKELESQNTCPVCYELMVPPQHAPVMLFPCGHSFCGRCLEQHIDRNKKTQCPICRKKIESRAPNYSLQQLIQQVVAKKESASRGAPAALGGPLSPGPTAGGTGRCEIKLY</sequence>
<evidence type="ECO:0000313" key="6">
    <source>
        <dbReference type="EMBL" id="EFJ48341.1"/>
    </source>
</evidence>
<dbReference type="GO" id="GO:0008270">
    <property type="term" value="F:zinc ion binding"/>
    <property type="evidence" value="ECO:0007669"/>
    <property type="project" value="UniProtKB-KW"/>
</dbReference>
<evidence type="ECO:0000256" key="2">
    <source>
        <dbReference type="ARBA" id="ARBA00022771"/>
    </source>
</evidence>
<dbReference type="SMART" id="SM00184">
    <property type="entry name" value="RING"/>
    <property type="match status" value="1"/>
</dbReference>
<dbReference type="RefSeq" id="XP_002950595.1">
    <property type="nucleotide sequence ID" value="XM_002950549.1"/>
</dbReference>
<name>D8TWB2_VOLCA</name>
<evidence type="ECO:0000256" key="3">
    <source>
        <dbReference type="ARBA" id="ARBA00022833"/>
    </source>
</evidence>
<reference evidence="6 7" key="1">
    <citation type="journal article" date="2010" name="Science">
        <title>Genomic analysis of organismal complexity in the multicellular green alga Volvox carteri.</title>
        <authorList>
            <person name="Prochnik S.E."/>
            <person name="Umen J."/>
            <person name="Nedelcu A.M."/>
            <person name="Hallmann A."/>
            <person name="Miller S.M."/>
            <person name="Nishii I."/>
            <person name="Ferris P."/>
            <person name="Kuo A."/>
            <person name="Mitros T."/>
            <person name="Fritz-Laylin L.K."/>
            <person name="Hellsten U."/>
            <person name="Chapman J."/>
            <person name="Simakov O."/>
            <person name="Rensing S.A."/>
            <person name="Terry A."/>
            <person name="Pangilinan J."/>
            <person name="Kapitonov V."/>
            <person name="Jurka J."/>
            <person name="Salamov A."/>
            <person name="Shapiro H."/>
            <person name="Schmutz J."/>
            <person name="Grimwood J."/>
            <person name="Lindquist E."/>
            <person name="Lucas S."/>
            <person name="Grigoriev I.V."/>
            <person name="Schmitt R."/>
            <person name="Kirk D."/>
            <person name="Rokhsar D.S."/>
        </authorList>
    </citation>
    <scope>NUCLEOTIDE SEQUENCE [LARGE SCALE GENOMIC DNA]</scope>
    <source>
        <strain evidence="7">f. Nagariensis / Eve</strain>
    </source>
</reference>
<keyword evidence="1" id="KW-0479">Metal-binding</keyword>
<evidence type="ECO:0000313" key="7">
    <source>
        <dbReference type="Proteomes" id="UP000001058"/>
    </source>
</evidence>
<dbReference type="InterPro" id="IPR001841">
    <property type="entry name" value="Znf_RING"/>
</dbReference>
<dbReference type="GeneID" id="9617971"/>
<dbReference type="GO" id="GO:0006301">
    <property type="term" value="P:DNA damage tolerance"/>
    <property type="evidence" value="ECO:0007669"/>
    <property type="project" value="InterPro"/>
</dbReference>
<dbReference type="GO" id="GO:0061630">
    <property type="term" value="F:ubiquitin protein ligase activity"/>
    <property type="evidence" value="ECO:0007669"/>
    <property type="project" value="InterPro"/>
</dbReference>
<keyword evidence="7" id="KW-1185">Reference proteome</keyword>
<dbReference type="PANTHER" id="PTHR14134">
    <property type="entry name" value="E3 UBIQUITIN-PROTEIN LIGASE RAD18"/>
    <property type="match status" value="1"/>
</dbReference>
<dbReference type="KEGG" id="vcn:VOLCADRAFT_91151"/>
<dbReference type="PROSITE" id="PS00518">
    <property type="entry name" value="ZF_RING_1"/>
    <property type="match status" value="1"/>
</dbReference>
<evidence type="ECO:0000259" key="5">
    <source>
        <dbReference type="PROSITE" id="PS50089"/>
    </source>
</evidence>